<sequence>MAVYRLHRKTWEASMPSASHTHISISTAKRKLTEIEPDAAGSDEEVADTIDDAPISSPSKIKKKPQGQKKSQEFPGGGRKGVSSGLSTVVMRKETKTKTKWWAEL</sequence>
<proteinExistence type="predicted"/>
<dbReference type="EMBL" id="MLYV02000694">
    <property type="protein sequence ID" value="PSR79488.1"/>
    <property type="molecule type" value="Genomic_DNA"/>
</dbReference>
<evidence type="ECO:0000313" key="3">
    <source>
        <dbReference type="Proteomes" id="UP000186601"/>
    </source>
</evidence>
<gene>
    <name evidence="2" type="ORF">PHLCEN_2v7013</name>
</gene>
<feature type="compositionally biased region" description="Acidic residues" evidence="1">
    <location>
        <begin position="36"/>
        <end position="51"/>
    </location>
</feature>
<protein>
    <submittedName>
        <fullName evidence="2">Uncharacterized protein</fullName>
    </submittedName>
</protein>
<dbReference type="Proteomes" id="UP000186601">
    <property type="component" value="Unassembled WGS sequence"/>
</dbReference>
<dbReference type="OrthoDB" id="8191639at2759"/>
<feature type="compositionally biased region" description="Basic and acidic residues" evidence="1">
    <location>
        <begin position="91"/>
        <end position="105"/>
    </location>
</feature>
<name>A0A2R6NXV7_9APHY</name>
<feature type="region of interest" description="Disordered" evidence="1">
    <location>
        <begin position="1"/>
        <end position="20"/>
    </location>
</feature>
<evidence type="ECO:0000256" key="1">
    <source>
        <dbReference type="SAM" id="MobiDB-lite"/>
    </source>
</evidence>
<organism evidence="2 3">
    <name type="scientific">Hermanssonia centrifuga</name>
    <dbReference type="NCBI Taxonomy" id="98765"/>
    <lineage>
        <taxon>Eukaryota</taxon>
        <taxon>Fungi</taxon>
        <taxon>Dikarya</taxon>
        <taxon>Basidiomycota</taxon>
        <taxon>Agaricomycotina</taxon>
        <taxon>Agaricomycetes</taxon>
        <taxon>Polyporales</taxon>
        <taxon>Meruliaceae</taxon>
        <taxon>Hermanssonia</taxon>
    </lineage>
</organism>
<dbReference type="AlphaFoldDB" id="A0A2R6NXV7"/>
<keyword evidence="3" id="KW-1185">Reference proteome</keyword>
<reference evidence="2 3" key="1">
    <citation type="submission" date="2018-02" db="EMBL/GenBank/DDBJ databases">
        <title>Genome sequence of the basidiomycete white-rot fungus Phlebia centrifuga.</title>
        <authorList>
            <person name="Granchi Z."/>
            <person name="Peng M."/>
            <person name="de Vries R.P."/>
            <person name="Hilden K."/>
            <person name="Makela M.R."/>
            <person name="Grigoriev I."/>
            <person name="Riley R."/>
        </authorList>
    </citation>
    <scope>NUCLEOTIDE SEQUENCE [LARGE SCALE GENOMIC DNA]</scope>
    <source>
        <strain evidence="2 3">FBCC195</strain>
    </source>
</reference>
<comment type="caution">
    <text evidence="2">The sequence shown here is derived from an EMBL/GenBank/DDBJ whole genome shotgun (WGS) entry which is preliminary data.</text>
</comment>
<accession>A0A2R6NXV7</accession>
<feature type="region of interest" description="Disordered" evidence="1">
    <location>
        <begin position="36"/>
        <end position="105"/>
    </location>
</feature>
<evidence type="ECO:0000313" key="2">
    <source>
        <dbReference type="EMBL" id="PSR79488.1"/>
    </source>
</evidence>
<dbReference type="STRING" id="98765.A0A2R6NXV7"/>